<dbReference type="Pfam" id="PF08308">
    <property type="entry name" value="PEGA"/>
    <property type="match status" value="4"/>
</dbReference>
<dbReference type="PANTHER" id="PTHR23150">
    <property type="entry name" value="SULFATASE MODIFYING FACTOR 1, 2"/>
    <property type="match status" value="1"/>
</dbReference>
<keyword evidence="1" id="KW-1133">Transmembrane helix</keyword>
<evidence type="ECO:0008006" key="6">
    <source>
        <dbReference type="Google" id="ProtNLM"/>
    </source>
</evidence>
<dbReference type="SUPFAM" id="SSF56436">
    <property type="entry name" value="C-type lectin-like"/>
    <property type="match status" value="1"/>
</dbReference>
<evidence type="ECO:0000259" key="2">
    <source>
        <dbReference type="Pfam" id="PF03781"/>
    </source>
</evidence>
<feature type="domain" description="PEGA" evidence="3">
    <location>
        <begin position="152"/>
        <end position="208"/>
    </location>
</feature>
<dbReference type="InterPro" id="IPR042095">
    <property type="entry name" value="SUMF_sf"/>
</dbReference>
<organism evidence="4 5">
    <name type="scientific">SAR86 cluster bacterium</name>
    <dbReference type="NCBI Taxonomy" id="2030880"/>
    <lineage>
        <taxon>Bacteria</taxon>
        <taxon>Pseudomonadati</taxon>
        <taxon>Pseudomonadota</taxon>
        <taxon>Gammaproteobacteria</taxon>
        <taxon>SAR86 cluster</taxon>
    </lineage>
</organism>
<accession>A0A2A4MRF4</accession>
<dbReference type="AlphaFoldDB" id="A0A2A4MRF4"/>
<keyword evidence="1" id="KW-0472">Membrane</keyword>
<reference evidence="5" key="1">
    <citation type="submission" date="2017-08" db="EMBL/GenBank/DDBJ databases">
        <title>A dynamic microbial community with high functional redundancy inhabits the cold, oxic subseafloor aquifer.</title>
        <authorList>
            <person name="Tully B.J."/>
            <person name="Wheat C.G."/>
            <person name="Glazer B.T."/>
            <person name="Huber J.A."/>
        </authorList>
    </citation>
    <scope>NUCLEOTIDE SEQUENCE [LARGE SCALE GENOMIC DNA]</scope>
</reference>
<evidence type="ECO:0000256" key="1">
    <source>
        <dbReference type="SAM" id="Phobius"/>
    </source>
</evidence>
<dbReference type="InterPro" id="IPR016187">
    <property type="entry name" value="CTDL_fold"/>
</dbReference>
<dbReference type="Proteomes" id="UP000218172">
    <property type="component" value="Unassembled WGS sequence"/>
</dbReference>
<feature type="transmembrane region" description="Helical" evidence="1">
    <location>
        <begin position="48"/>
        <end position="68"/>
    </location>
</feature>
<dbReference type="EMBL" id="NVQR01000035">
    <property type="protein sequence ID" value="PCH62631.1"/>
    <property type="molecule type" value="Genomic_DNA"/>
</dbReference>
<evidence type="ECO:0000259" key="3">
    <source>
        <dbReference type="Pfam" id="PF08308"/>
    </source>
</evidence>
<feature type="domain" description="PEGA" evidence="3">
    <location>
        <begin position="352"/>
        <end position="417"/>
    </location>
</feature>
<name>A0A2A4MRF4_9GAMM</name>
<dbReference type="InterPro" id="IPR013229">
    <property type="entry name" value="PEGA"/>
</dbReference>
<dbReference type="PANTHER" id="PTHR23150:SF35">
    <property type="entry name" value="BLL6746 PROTEIN"/>
    <property type="match status" value="1"/>
</dbReference>
<comment type="caution">
    <text evidence="4">The sequence shown here is derived from an EMBL/GenBank/DDBJ whole genome shotgun (WGS) entry which is preliminary data.</text>
</comment>
<evidence type="ECO:0000313" key="4">
    <source>
        <dbReference type="EMBL" id="PCH62631.1"/>
    </source>
</evidence>
<dbReference type="InterPro" id="IPR051043">
    <property type="entry name" value="Sulfatase_Mod_Factor_Kinase"/>
</dbReference>
<evidence type="ECO:0000313" key="5">
    <source>
        <dbReference type="Proteomes" id="UP000218172"/>
    </source>
</evidence>
<proteinExistence type="predicted"/>
<dbReference type="GO" id="GO:0120147">
    <property type="term" value="F:formylglycine-generating oxidase activity"/>
    <property type="evidence" value="ECO:0007669"/>
    <property type="project" value="TreeGrafter"/>
</dbReference>
<keyword evidence="1" id="KW-0812">Transmembrane</keyword>
<sequence>MKKLLQVVVDKLMKIDENKPEGREELIVPVDFTPHVQQSRVFNYKPRAIHFILLLLMIMMGIAAGFTLTARSVYIEVNPITAAIKIEGGMSIKLGQRYLIRSGTYSLSLKNEGYYQTNIDIEVSAEPAQTLSYQLEKLPGIVDINTPGIERARVQIDSVDVGNTPLKKLSIAAGSHNINIIRDRYLPYSQTVEIEGRSTQQAFIVNLEPAWANISLSSEPGGADIYVDGERIGQTPMIAEIIQGQRELTLKLFRHKVWQEVIEVVPGEHQQLETVALDQADGLVFIRSTPSGAGVTIDGEFKGQTPLEVSLTPDQQHQISLFKNGYEPKRTSISTQADREETLDLRLQSVTSSVEVSAEPEDAQLYVNGELRGLANQTLELMAASQLIEIRRDGYVPYSTQFTSRPGLDQRISITLKSLEQSRIDQIKPIITTVIGQNLKLFYPNAFTMGASRREAGRRPNENFREVDLRRAFYMGITEVSNADYKSFRKQHSSGTLSGRSQDLASMPAIQLTWNDAALFCNWLSEQESLSVFYKVEDGKVVGFNADSTAYRLPSEAEWAWVSRVKEDGSLLKYSWGDGMPPTEAAGNFADLASRSYLGEIIMNYNDGYLGTAPVASFEANRHGLYDLAGNVAEWVHDIYGSNASFDGSAEIDPLGLQEGQFHLIKGSSWAHGSVTELRLSFRDFGEEPRGDVGFRIARYLEAP</sequence>
<protein>
    <recommendedName>
        <fullName evidence="6">PEGA domain-containing protein</fullName>
    </recommendedName>
</protein>
<dbReference type="InterPro" id="IPR005532">
    <property type="entry name" value="SUMF_dom"/>
</dbReference>
<dbReference type="Pfam" id="PF03781">
    <property type="entry name" value="FGE-sulfatase"/>
    <property type="match status" value="1"/>
</dbReference>
<gene>
    <name evidence="4" type="ORF">COC19_02465</name>
</gene>
<dbReference type="Gene3D" id="3.90.1580.10">
    <property type="entry name" value="paralog of FGE (formylglycine-generating enzyme)"/>
    <property type="match status" value="1"/>
</dbReference>
<feature type="domain" description="Sulfatase-modifying factor enzyme-like" evidence="2">
    <location>
        <begin position="447"/>
        <end position="699"/>
    </location>
</feature>
<feature type="domain" description="PEGA" evidence="3">
    <location>
        <begin position="211"/>
        <end position="273"/>
    </location>
</feature>
<feature type="domain" description="PEGA" evidence="3">
    <location>
        <begin position="283"/>
        <end position="349"/>
    </location>
</feature>